<protein>
    <submittedName>
        <fullName evidence="1">Uncharacterized protein</fullName>
    </submittedName>
</protein>
<accession>C6T3C9</accession>
<sequence>MMKHSTRVPLHDRFLMYNDKIFTSIKIQLTSTQNMLILLLRILLLPGLGSTKPMSTQHYHYELHNKMNTTTHVSRGHHHGNLNGHGLHQRHFWNQLLTMNQTSPL</sequence>
<reference evidence="1" key="1">
    <citation type="submission" date="2009-08" db="EMBL/GenBank/DDBJ databases">
        <authorList>
            <person name="Cheung F."/>
            <person name="Xiao Y."/>
            <person name="Chan A."/>
            <person name="Moskal W."/>
            <person name="Town C.D."/>
        </authorList>
    </citation>
    <scope>NUCLEOTIDE SEQUENCE</scope>
</reference>
<feature type="non-terminal residue" evidence="1">
    <location>
        <position position="105"/>
    </location>
</feature>
<dbReference type="EMBL" id="BT091940">
    <property type="protein sequence ID" value="ACU16167.1"/>
    <property type="molecule type" value="mRNA"/>
</dbReference>
<proteinExistence type="evidence at transcript level"/>
<dbReference type="AlphaFoldDB" id="C6T3C9"/>
<evidence type="ECO:0000313" key="1">
    <source>
        <dbReference type="EMBL" id="ACU16167.1"/>
    </source>
</evidence>
<organism evidence="1">
    <name type="scientific">Glycine max</name>
    <name type="common">Soybean</name>
    <name type="synonym">Glycine hispida</name>
    <dbReference type="NCBI Taxonomy" id="3847"/>
    <lineage>
        <taxon>Eukaryota</taxon>
        <taxon>Viridiplantae</taxon>
        <taxon>Streptophyta</taxon>
        <taxon>Embryophyta</taxon>
        <taxon>Tracheophyta</taxon>
        <taxon>Spermatophyta</taxon>
        <taxon>Magnoliopsida</taxon>
        <taxon>eudicotyledons</taxon>
        <taxon>Gunneridae</taxon>
        <taxon>Pentapetalae</taxon>
        <taxon>rosids</taxon>
        <taxon>fabids</taxon>
        <taxon>Fabales</taxon>
        <taxon>Fabaceae</taxon>
        <taxon>Papilionoideae</taxon>
        <taxon>50 kb inversion clade</taxon>
        <taxon>NPAAA clade</taxon>
        <taxon>indigoferoid/millettioid clade</taxon>
        <taxon>Phaseoleae</taxon>
        <taxon>Glycine</taxon>
        <taxon>Glycine subgen. Soja</taxon>
    </lineage>
</organism>
<name>C6T3C9_SOYBN</name>